<gene>
    <name evidence="2" type="ORF">CCGE525_02550</name>
</gene>
<feature type="domain" description="HTH cro/C1-type" evidence="1">
    <location>
        <begin position="7"/>
        <end position="61"/>
    </location>
</feature>
<dbReference type="OrthoDB" id="4419620at2"/>
<sequence>MITSRQIRAARALLGWSQQELADKAIVSLNAVVRIETGKVDPRISTLNAIETALRKAGVEFLAAGTKGEGVRLNTADG</sequence>
<name>A0A387FPI3_9HYPH</name>
<dbReference type="CDD" id="cd00093">
    <property type="entry name" value="HTH_XRE"/>
    <property type="match status" value="1"/>
</dbReference>
<dbReference type="SMART" id="SM00530">
    <property type="entry name" value="HTH_XRE"/>
    <property type="match status" value="1"/>
</dbReference>
<organism evidence="2 3">
    <name type="scientific">Rhizobium jaguaris</name>
    <dbReference type="NCBI Taxonomy" id="1312183"/>
    <lineage>
        <taxon>Bacteria</taxon>
        <taxon>Pseudomonadati</taxon>
        <taxon>Pseudomonadota</taxon>
        <taxon>Alphaproteobacteria</taxon>
        <taxon>Hyphomicrobiales</taxon>
        <taxon>Rhizobiaceae</taxon>
        <taxon>Rhizobium/Agrobacterium group</taxon>
        <taxon>Rhizobium</taxon>
    </lineage>
</organism>
<accession>A0A387FPI3</accession>
<dbReference type="GO" id="GO:0003677">
    <property type="term" value="F:DNA binding"/>
    <property type="evidence" value="ECO:0007669"/>
    <property type="project" value="InterPro"/>
</dbReference>
<dbReference type="AlphaFoldDB" id="A0A387FPI3"/>
<dbReference type="Pfam" id="PF01381">
    <property type="entry name" value="HTH_3"/>
    <property type="match status" value="1"/>
</dbReference>
<protein>
    <submittedName>
        <fullName evidence="2">Helix-turn-helix domain-containing protein</fullName>
    </submittedName>
</protein>
<proteinExistence type="predicted"/>
<dbReference type="Proteomes" id="UP000282195">
    <property type="component" value="Chromosome"/>
</dbReference>
<dbReference type="InterPro" id="IPR001387">
    <property type="entry name" value="Cro/C1-type_HTH"/>
</dbReference>
<dbReference type="Gene3D" id="1.10.260.40">
    <property type="entry name" value="lambda repressor-like DNA-binding domains"/>
    <property type="match status" value="1"/>
</dbReference>
<dbReference type="SUPFAM" id="SSF47413">
    <property type="entry name" value="lambda repressor-like DNA-binding domains"/>
    <property type="match status" value="1"/>
</dbReference>
<dbReference type="RefSeq" id="WP_120702906.1">
    <property type="nucleotide sequence ID" value="NZ_CP032694.1"/>
</dbReference>
<evidence type="ECO:0000313" key="2">
    <source>
        <dbReference type="EMBL" id="AYG57811.1"/>
    </source>
</evidence>
<dbReference type="KEGG" id="rjg:CCGE525_02550"/>
<keyword evidence="3" id="KW-1185">Reference proteome</keyword>
<dbReference type="EMBL" id="CP032694">
    <property type="protein sequence ID" value="AYG57811.1"/>
    <property type="molecule type" value="Genomic_DNA"/>
</dbReference>
<evidence type="ECO:0000259" key="1">
    <source>
        <dbReference type="PROSITE" id="PS50943"/>
    </source>
</evidence>
<reference evidence="2 3" key="1">
    <citation type="submission" date="2018-10" db="EMBL/GenBank/DDBJ databases">
        <title>Rhizobium etli, R. leguminosarum and a new Rhizobium genospecies from Phaseolus dumosus.</title>
        <authorList>
            <person name="Ramirez-Puebla S.T."/>
            <person name="Rogel-Hernandez M.A."/>
            <person name="Guerrero G."/>
            <person name="Ormeno-Orrillo E."/>
            <person name="Martinez-Romero J.C."/>
            <person name="Negrete-Yankelevich S."/>
            <person name="Martinez-Romero E."/>
        </authorList>
    </citation>
    <scope>NUCLEOTIDE SEQUENCE [LARGE SCALE GENOMIC DNA]</scope>
    <source>
        <strain evidence="2 3">CCGE525</strain>
    </source>
</reference>
<dbReference type="PROSITE" id="PS50943">
    <property type="entry name" value="HTH_CROC1"/>
    <property type="match status" value="1"/>
</dbReference>
<evidence type="ECO:0000313" key="3">
    <source>
        <dbReference type="Proteomes" id="UP000282195"/>
    </source>
</evidence>
<dbReference type="InterPro" id="IPR010982">
    <property type="entry name" value="Lambda_DNA-bd_dom_sf"/>
</dbReference>